<reference evidence="2" key="1">
    <citation type="journal article" date="2023" name="Front. Plant Sci.">
        <title>Chromosomal-level genome assembly of Melastoma candidum provides insights into trichome evolution.</title>
        <authorList>
            <person name="Zhong Y."/>
            <person name="Wu W."/>
            <person name="Sun C."/>
            <person name="Zou P."/>
            <person name="Liu Y."/>
            <person name="Dai S."/>
            <person name="Zhou R."/>
        </authorList>
    </citation>
    <scope>NUCLEOTIDE SEQUENCE [LARGE SCALE GENOMIC DNA]</scope>
</reference>
<comment type="caution">
    <text evidence="1">The sequence shown here is derived from an EMBL/GenBank/DDBJ whole genome shotgun (WGS) entry which is preliminary data.</text>
</comment>
<name>A0ACB9RDQ5_9MYRT</name>
<evidence type="ECO:0000313" key="2">
    <source>
        <dbReference type="Proteomes" id="UP001057402"/>
    </source>
</evidence>
<evidence type="ECO:0000313" key="1">
    <source>
        <dbReference type="EMBL" id="KAI4377004.1"/>
    </source>
</evidence>
<dbReference type="Proteomes" id="UP001057402">
    <property type="component" value="Chromosome 4"/>
</dbReference>
<organism evidence="1 2">
    <name type="scientific">Melastoma candidum</name>
    <dbReference type="NCBI Taxonomy" id="119954"/>
    <lineage>
        <taxon>Eukaryota</taxon>
        <taxon>Viridiplantae</taxon>
        <taxon>Streptophyta</taxon>
        <taxon>Embryophyta</taxon>
        <taxon>Tracheophyta</taxon>
        <taxon>Spermatophyta</taxon>
        <taxon>Magnoliopsida</taxon>
        <taxon>eudicotyledons</taxon>
        <taxon>Gunneridae</taxon>
        <taxon>Pentapetalae</taxon>
        <taxon>rosids</taxon>
        <taxon>malvids</taxon>
        <taxon>Myrtales</taxon>
        <taxon>Melastomataceae</taxon>
        <taxon>Melastomatoideae</taxon>
        <taxon>Melastomateae</taxon>
        <taxon>Melastoma</taxon>
    </lineage>
</organism>
<proteinExistence type="predicted"/>
<protein>
    <submittedName>
        <fullName evidence="1">Uncharacterized protein</fullName>
    </submittedName>
</protein>
<sequence length="528" mass="57247">MSLVVSVPFRVGDTGCDHLLSTNCAGNTTWSEMMPNHGYSPSDPVMGNVIMRDGDGSGSGDVGNNADFVKTSVSEENRSRSVENLDLTIESKCDWIATSNAGGNDTEDDSFSLDGDQFSCSVSVASETSSLCGDDIPSMEGISGFVDVEKAIRKVELLARACESREEGVMSNGPIEIGDWSNSSSTAVLPSSLTRQVSATVGRNVFDLEYVPLWGVTFLCGRRPEMEDAFAIMPRFLGIPIEMLIPGPVLDGMNKSIGRQNAHFFGVYDGHGGSQVANYCRDRIHKVLTEEVELLGGGGLTEQNAPDCQEVWRKVFTNCFAKVDAEIGGNATLEPLAPETVGSTAVVAVICSSHVIVANCGDSRAVLYRGKDPIALSVDHKQPNRPDEYSRIEAAGGKVIQWNGHRVFGVLAMSRSIGDKYLKPWIIPEPEVMFVPRAREDECLVLASDGLWDVMTNEEACDLARKRLLLWHKKYGVAHLTNRGEDIDPAAQSAAEYLSNRALQKGSKDNITVVVVDLKAQRKFKSKA</sequence>
<dbReference type="EMBL" id="CM042883">
    <property type="protein sequence ID" value="KAI4377004.1"/>
    <property type="molecule type" value="Genomic_DNA"/>
</dbReference>
<gene>
    <name evidence="1" type="ORF">MLD38_014702</name>
</gene>
<accession>A0ACB9RDQ5</accession>
<keyword evidence="2" id="KW-1185">Reference proteome</keyword>